<feature type="compositionally biased region" description="Low complexity" evidence="1">
    <location>
        <begin position="178"/>
        <end position="188"/>
    </location>
</feature>
<keyword evidence="5" id="KW-1185">Reference proteome</keyword>
<feature type="chain" id="PRO_5011710881" description="Glycine-rich domain-containing protein" evidence="2">
    <location>
        <begin position="26"/>
        <end position="563"/>
    </location>
</feature>
<accession>A0A1I5DGL7</accession>
<feature type="signal peptide" evidence="2">
    <location>
        <begin position="1"/>
        <end position="25"/>
    </location>
</feature>
<sequence>MKKNILVSYLLIFGLSLLGFNSAFSQTQLKRTNTINACVREYIFGTPSSDEFVIVAFLCNNGGVANSWRPPQGLTELTEMLVIAGGGGGGKRSDSGNRGAGGGGAGQVIHITNPNQLQFQVNNAEEQGQPLSISVGSGGLGATLINVRAQNGENSTVSSPSPIFTNITAIGGGGGGSANSVVEGNNSNYNDQRRGNRGGSGGGSVGAYGTGASDPIFGGEAVNSALGNPGGRGRGNTSVTGGGGGGGIGGPGGEPDNNNAGGAGGLGRGASNGFYTNLLPSALPADIPRMFAGGGGGVAGNPGSGVGDAAPGGSGVGGNAVVSGNGQPGRANTGSGGGAGGSSSPLNAFTGGRGGSGIVLIRYDFARILPVEYGSYALDVNEQNRKVSLKWSTLKEYENDYFQIQRSINGVDGFEEIGTVQGQGFTNNVTNYEFMDEFPPLYSDRLYYRLVQVDFSGKKNVGKVLLAQLATPASQVSKWQAFPNPVRGSNLRVSPTEKNHLEGNEISVQLIHTAGRYSSSFQANSIMELNRLIQQELESLPTGVLLLKLTNAQNTEVIRILKE</sequence>
<organism evidence="4 5">
    <name type="scientific">Algoriphagus ornithinivorans</name>
    <dbReference type="NCBI Taxonomy" id="226506"/>
    <lineage>
        <taxon>Bacteria</taxon>
        <taxon>Pseudomonadati</taxon>
        <taxon>Bacteroidota</taxon>
        <taxon>Cytophagia</taxon>
        <taxon>Cytophagales</taxon>
        <taxon>Cyclobacteriaceae</taxon>
        <taxon>Algoriphagus</taxon>
    </lineage>
</organism>
<feature type="compositionally biased region" description="Gly residues" evidence="1">
    <location>
        <begin position="228"/>
        <end position="253"/>
    </location>
</feature>
<dbReference type="STRING" id="226506.SAMN04488519_10316"/>
<dbReference type="Proteomes" id="UP000199564">
    <property type="component" value="Unassembled WGS sequence"/>
</dbReference>
<dbReference type="Pfam" id="PF21722">
    <property type="entry name" value="Gly_rich_2"/>
    <property type="match status" value="1"/>
</dbReference>
<feature type="region of interest" description="Disordered" evidence="1">
    <location>
        <begin position="178"/>
        <end position="207"/>
    </location>
</feature>
<keyword evidence="2" id="KW-0732">Signal</keyword>
<name>A0A1I5DGL7_9BACT</name>
<evidence type="ECO:0000313" key="5">
    <source>
        <dbReference type="Proteomes" id="UP000199564"/>
    </source>
</evidence>
<evidence type="ECO:0000313" key="4">
    <source>
        <dbReference type="EMBL" id="SFN98378.1"/>
    </source>
</evidence>
<evidence type="ECO:0000256" key="2">
    <source>
        <dbReference type="SAM" id="SignalP"/>
    </source>
</evidence>
<evidence type="ECO:0000256" key="1">
    <source>
        <dbReference type="SAM" id="MobiDB-lite"/>
    </source>
</evidence>
<feature type="compositionally biased region" description="Gly residues" evidence="1">
    <location>
        <begin position="197"/>
        <end position="207"/>
    </location>
</feature>
<feature type="region of interest" description="Disordered" evidence="1">
    <location>
        <begin position="220"/>
        <end position="264"/>
    </location>
</feature>
<reference evidence="5" key="1">
    <citation type="submission" date="2016-10" db="EMBL/GenBank/DDBJ databases">
        <authorList>
            <person name="Varghese N."/>
            <person name="Submissions S."/>
        </authorList>
    </citation>
    <scope>NUCLEOTIDE SEQUENCE [LARGE SCALE GENOMIC DNA]</scope>
    <source>
        <strain evidence="5">DSM 15282</strain>
    </source>
</reference>
<dbReference type="AlphaFoldDB" id="A0A1I5DGL7"/>
<dbReference type="EMBL" id="FOVW01000003">
    <property type="protein sequence ID" value="SFN98378.1"/>
    <property type="molecule type" value="Genomic_DNA"/>
</dbReference>
<dbReference type="InterPro" id="IPR049304">
    <property type="entry name" value="Gly_rich_dom"/>
</dbReference>
<gene>
    <name evidence="4" type="ORF">SAMN04488519_10316</name>
</gene>
<evidence type="ECO:0000259" key="3">
    <source>
        <dbReference type="Pfam" id="PF21722"/>
    </source>
</evidence>
<dbReference type="RefSeq" id="WP_091651016.1">
    <property type="nucleotide sequence ID" value="NZ_FOVW01000003.1"/>
</dbReference>
<feature type="region of interest" description="Disordered" evidence="1">
    <location>
        <begin position="317"/>
        <end position="345"/>
    </location>
</feature>
<feature type="domain" description="Glycine-rich" evidence="3">
    <location>
        <begin position="67"/>
        <end position="363"/>
    </location>
</feature>
<proteinExistence type="predicted"/>
<protein>
    <recommendedName>
        <fullName evidence="3">Glycine-rich domain-containing protein</fullName>
    </recommendedName>
</protein>